<dbReference type="EC" id="2.7.7.65" evidence="1"/>
<gene>
    <name evidence="5" type="ORF">ARD30_20275</name>
    <name evidence="6" type="ORF">SAMN05660750_01666</name>
</gene>
<dbReference type="InterPro" id="IPR003660">
    <property type="entry name" value="HAMP_dom"/>
</dbReference>
<dbReference type="PANTHER" id="PTHR45138:SF24">
    <property type="entry name" value="DIGUANYLATE CYCLASE DGCC-RELATED"/>
    <property type="match status" value="1"/>
</dbReference>
<dbReference type="OrthoDB" id="9812260at2"/>
<dbReference type="GO" id="GO:0007165">
    <property type="term" value="P:signal transduction"/>
    <property type="evidence" value="ECO:0007669"/>
    <property type="project" value="InterPro"/>
</dbReference>
<evidence type="ECO:0000256" key="2">
    <source>
        <dbReference type="SAM" id="Phobius"/>
    </source>
</evidence>
<evidence type="ECO:0000259" key="4">
    <source>
        <dbReference type="PROSITE" id="PS50887"/>
    </source>
</evidence>
<evidence type="ECO:0000256" key="1">
    <source>
        <dbReference type="ARBA" id="ARBA00012528"/>
    </source>
</evidence>
<keyword evidence="7" id="KW-1185">Reference proteome</keyword>
<feature type="domain" description="HAMP" evidence="3">
    <location>
        <begin position="336"/>
        <end position="389"/>
    </location>
</feature>
<reference evidence="5 7" key="1">
    <citation type="submission" date="2015-10" db="EMBL/GenBank/DDBJ databases">
        <title>Draft genome of Bosea thiooxidans.</title>
        <authorList>
            <person name="Wang X."/>
        </authorList>
    </citation>
    <scope>NUCLEOTIDE SEQUENCE [LARGE SCALE GENOMIC DNA]</scope>
    <source>
        <strain evidence="5 7">CGMCC 9174</strain>
    </source>
</reference>
<dbReference type="PROSITE" id="PS51257">
    <property type="entry name" value="PROKAR_LIPOPROTEIN"/>
    <property type="match status" value="1"/>
</dbReference>
<proteinExistence type="predicted"/>
<reference evidence="6 8" key="2">
    <citation type="submission" date="2017-02" db="EMBL/GenBank/DDBJ databases">
        <authorList>
            <person name="Peterson S.W."/>
        </authorList>
    </citation>
    <scope>NUCLEOTIDE SEQUENCE [LARGE SCALE GENOMIC DNA]</scope>
    <source>
        <strain evidence="6 8">DSM 9653</strain>
    </source>
</reference>
<dbReference type="SUPFAM" id="SSF55073">
    <property type="entry name" value="Nucleotide cyclase"/>
    <property type="match status" value="1"/>
</dbReference>
<dbReference type="Proteomes" id="UP000051562">
    <property type="component" value="Unassembled WGS sequence"/>
</dbReference>
<evidence type="ECO:0000313" key="8">
    <source>
        <dbReference type="Proteomes" id="UP000190130"/>
    </source>
</evidence>
<dbReference type="InterPro" id="IPR050469">
    <property type="entry name" value="Diguanylate_Cyclase"/>
</dbReference>
<dbReference type="PROSITE" id="PS50885">
    <property type="entry name" value="HAMP"/>
    <property type="match status" value="1"/>
</dbReference>
<dbReference type="Gene3D" id="3.30.70.270">
    <property type="match status" value="1"/>
</dbReference>
<feature type="domain" description="GGDEF" evidence="4">
    <location>
        <begin position="434"/>
        <end position="571"/>
    </location>
</feature>
<dbReference type="SMART" id="SM00267">
    <property type="entry name" value="GGDEF"/>
    <property type="match status" value="1"/>
</dbReference>
<evidence type="ECO:0000313" key="5">
    <source>
        <dbReference type="EMBL" id="KQK28821.1"/>
    </source>
</evidence>
<dbReference type="PROSITE" id="PS50887">
    <property type="entry name" value="GGDEF"/>
    <property type="match status" value="1"/>
</dbReference>
<dbReference type="PANTHER" id="PTHR45138">
    <property type="entry name" value="REGULATORY COMPONENTS OF SENSORY TRANSDUCTION SYSTEM"/>
    <property type="match status" value="1"/>
</dbReference>
<dbReference type="CDD" id="cd01949">
    <property type="entry name" value="GGDEF"/>
    <property type="match status" value="1"/>
</dbReference>
<dbReference type="GO" id="GO:0005886">
    <property type="term" value="C:plasma membrane"/>
    <property type="evidence" value="ECO:0007669"/>
    <property type="project" value="TreeGrafter"/>
</dbReference>
<dbReference type="InterPro" id="IPR043128">
    <property type="entry name" value="Rev_trsase/Diguanyl_cyclase"/>
</dbReference>
<evidence type="ECO:0000313" key="7">
    <source>
        <dbReference type="Proteomes" id="UP000051562"/>
    </source>
</evidence>
<name>A0A0Q3I263_9HYPH</name>
<accession>A0A0Q3I263</accession>
<dbReference type="EMBL" id="FUYX01000004">
    <property type="protein sequence ID" value="SKB65653.1"/>
    <property type="molecule type" value="Genomic_DNA"/>
</dbReference>
<dbReference type="InterPro" id="IPR000160">
    <property type="entry name" value="GGDEF_dom"/>
</dbReference>
<dbReference type="GO" id="GO:1902201">
    <property type="term" value="P:negative regulation of bacterial-type flagellum-dependent cell motility"/>
    <property type="evidence" value="ECO:0007669"/>
    <property type="project" value="TreeGrafter"/>
</dbReference>
<dbReference type="STRING" id="53254.SAMN05660750_01666"/>
<dbReference type="Proteomes" id="UP000190130">
    <property type="component" value="Unassembled WGS sequence"/>
</dbReference>
<dbReference type="InterPro" id="IPR029787">
    <property type="entry name" value="Nucleotide_cyclase"/>
</dbReference>
<organism evidence="5 7">
    <name type="scientific">Bosea thiooxidans</name>
    <dbReference type="NCBI Taxonomy" id="53254"/>
    <lineage>
        <taxon>Bacteria</taxon>
        <taxon>Pseudomonadati</taxon>
        <taxon>Pseudomonadota</taxon>
        <taxon>Alphaproteobacteria</taxon>
        <taxon>Hyphomicrobiales</taxon>
        <taxon>Boseaceae</taxon>
        <taxon>Bosea</taxon>
    </lineage>
</organism>
<dbReference type="EMBL" id="LMAR01000057">
    <property type="protein sequence ID" value="KQK28821.1"/>
    <property type="molecule type" value="Genomic_DNA"/>
</dbReference>
<dbReference type="FunFam" id="3.30.70.270:FF:000001">
    <property type="entry name" value="Diguanylate cyclase domain protein"/>
    <property type="match status" value="1"/>
</dbReference>
<dbReference type="GO" id="GO:0043709">
    <property type="term" value="P:cell adhesion involved in single-species biofilm formation"/>
    <property type="evidence" value="ECO:0007669"/>
    <property type="project" value="TreeGrafter"/>
</dbReference>
<feature type="transmembrane region" description="Helical" evidence="2">
    <location>
        <begin position="313"/>
        <end position="333"/>
    </location>
</feature>
<evidence type="ECO:0000313" key="6">
    <source>
        <dbReference type="EMBL" id="SKB65653.1"/>
    </source>
</evidence>
<dbReference type="Pfam" id="PF00990">
    <property type="entry name" value="GGDEF"/>
    <property type="match status" value="1"/>
</dbReference>
<keyword evidence="2" id="KW-1133">Transmembrane helix</keyword>
<keyword evidence="2" id="KW-0472">Membrane</keyword>
<dbReference type="GO" id="GO:0052621">
    <property type="term" value="F:diguanylate cyclase activity"/>
    <property type="evidence" value="ECO:0007669"/>
    <property type="project" value="UniProtKB-EC"/>
</dbReference>
<keyword evidence="2" id="KW-0812">Transmembrane</keyword>
<dbReference type="Gene3D" id="6.10.340.10">
    <property type="match status" value="1"/>
</dbReference>
<dbReference type="RefSeq" id="WP_055729869.1">
    <property type="nucleotide sequence ID" value="NZ_FUYX01000004.1"/>
</dbReference>
<dbReference type="AlphaFoldDB" id="A0A0Q3I263"/>
<sequence length="571" mass="62470">MRIRQFTLTQSALAAIGLMLACSLALGGSLLWHHYAALSGSARTLARLDAFSLVLDAANRISAERGPTNAALGGDLTEHDPVRLRLQAFRRASDAAIARIPPALAPVAAPMQAQLDRARGEVDALLARPRAQRGGSDIEAAILAMFTAYDATMPVADMAMDKLLAGDSALIGHALVARMLGELRDYAGRLGSYLVISIVRGEPLAGASRQAFEETRGRILELWRLIDSQTAVHVAGLAARARQDTEELFFGKGIRLIEQTRAQLDASQYRGSPEHFTDAIVPSFTPIEQLRDRFISSVAQRFDATYRHARADFVLAVIGTALVLAVQLALLFISRRFLFRPLMLAHTRVVDLANGKLHQPAVPKQLRSEMRDLFQALETLRSRLIEREQLDAERLRLTARLRIQADTDGLTGVLNRGALERLVQKIAGNPERKRTVGLILLDIDHFKAINDDLGHVAGDAALRALAQRLQEALRDEDVVARFGGEEFAILILDDHAAETDTLADVAERLRGWIEARPVRLDNGTEIAITVSIGVATANAGPQMWPELLRAADSALYRAKREGRNRVAIAEA</sequence>
<dbReference type="NCBIfam" id="TIGR00254">
    <property type="entry name" value="GGDEF"/>
    <property type="match status" value="1"/>
</dbReference>
<protein>
    <recommendedName>
        <fullName evidence="1">diguanylate cyclase</fullName>
        <ecNumber evidence="1">2.7.7.65</ecNumber>
    </recommendedName>
</protein>
<evidence type="ECO:0000259" key="3">
    <source>
        <dbReference type="PROSITE" id="PS50885"/>
    </source>
</evidence>